<keyword evidence="1" id="KW-0812">Transmembrane</keyword>
<dbReference type="STRING" id="1307839.L21SP5_02702"/>
<accession>A0A0S2I2A3</accession>
<proteinExistence type="predicted"/>
<dbReference type="AlphaFoldDB" id="A0A0S2I2A3"/>
<protein>
    <submittedName>
        <fullName evidence="2">Mrp complex subunit G1</fullName>
    </submittedName>
</protein>
<sequence length="116" mass="12636">MELAGAIIVLLGSIFLFLGALGLLRMPDSFNRIQAGTKASTLGTLLSLAGLIFLMPGWWGKLLVLMIFIILTNPVSSHVLARAAYYIKTPLTSKTVVDKYKDEANPEMDNHKTEAS</sequence>
<feature type="transmembrane region" description="Helical" evidence="1">
    <location>
        <begin position="6"/>
        <end position="27"/>
    </location>
</feature>
<dbReference type="PATRIC" id="fig|1307839.3.peg.2838"/>
<dbReference type="EMBL" id="CP013118">
    <property type="protein sequence ID" value="ALO16325.1"/>
    <property type="molecule type" value="Genomic_DNA"/>
</dbReference>
<dbReference type="PANTHER" id="PTHR34703">
    <property type="entry name" value="ANTIPORTER SUBUNIT MNHG2-RELATED"/>
    <property type="match status" value="1"/>
</dbReference>
<name>A0A0S2I2A3_9BACT</name>
<gene>
    <name evidence="2" type="primary">mnhG1</name>
    <name evidence="2" type="ORF">L21SP5_02702</name>
</gene>
<dbReference type="PANTHER" id="PTHR34703:SF1">
    <property type="entry name" value="ANTIPORTER SUBUNIT MNHG2-RELATED"/>
    <property type="match status" value="1"/>
</dbReference>
<dbReference type="InterPro" id="IPR005133">
    <property type="entry name" value="PhaG_MnhG_YufB"/>
</dbReference>
<keyword evidence="1" id="KW-0472">Membrane</keyword>
<evidence type="ECO:0000256" key="1">
    <source>
        <dbReference type="SAM" id="Phobius"/>
    </source>
</evidence>
<dbReference type="GO" id="GO:0015385">
    <property type="term" value="F:sodium:proton antiporter activity"/>
    <property type="evidence" value="ECO:0007669"/>
    <property type="project" value="TreeGrafter"/>
</dbReference>
<dbReference type="Proteomes" id="UP000064893">
    <property type="component" value="Chromosome"/>
</dbReference>
<organism evidence="2 3">
    <name type="scientific">Salinivirga cyanobacteriivorans</name>
    <dbReference type="NCBI Taxonomy" id="1307839"/>
    <lineage>
        <taxon>Bacteria</taxon>
        <taxon>Pseudomonadati</taxon>
        <taxon>Bacteroidota</taxon>
        <taxon>Bacteroidia</taxon>
        <taxon>Bacteroidales</taxon>
        <taxon>Salinivirgaceae</taxon>
        <taxon>Salinivirga</taxon>
    </lineage>
</organism>
<dbReference type="NCBIfam" id="NF009314">
    <property type="entry name" value="PRK12674.1-2"/>
    <property type="match status" value="1"/>
</dbReference>
<keyword evidence="1" id="KW-1133">Transmembrane helix</keyword>
<evidence type="ECO:0000313" key="3">
    <source>
        <dbReference type="Proteomes" id="UP000064893"/>
    </source>
</evidence>
<feature type="transmembrane region" description="Helical" evidence="1">
    <location>
        <begin position="39"/>
        <end position="59"/>
    </location>
</feature>
<keyword evidence="3" id="KW-1185">Reference proteome</keyword>
<dbReference type="RefSeq" id="WP_057953709.1">
    <property type="nucleotide sequence ID" value="NZ_CP013118.1"/>
</dbReference>
<dbReference type="Pfam" id="PF03334">
    <property type="entry name" value="PhaG_MnhG_YufB"/>
    <property type="match status" value="1"/>
</dbReference>
<dbReference type="NCBIfam" id="TIGR01300">
    <property type="entry name" value="CPA3_mnhG_phaG"/>
    <property type="match status" value="1"/>
</dbReference>
<reference evidence="2 3" key="1">
    <citation type="submission" date="2015-11" db="EMBL/GenBank/DDBJ databases">
        <title>Description and complete genome sequence of a novel strain predominating in hypersaline microbial mats and representing a new family of the Bacteriodetes phylum.</title>
        <authorList>
            <person name="Spring S."/>
            <person name="Bunk B."/>
            <person name="Sproer C."/>
            <person name="Klenk H.-P."/>
        </authorList>
    </citation>
    <scope>NUCLEOTIDE SEQUENCE [LARGE SCALE GENOMIC DNA]</scope>
    <source>
        <strain evidence="2 3">L21-Spi-D4</strain>
    </source>
</reference>
<feature type="transmembrane region" description="Helical" evidence="1">
    <location>
        <begin position="65"/>
        <end position="85"/>
    </location>
</feature>
<dbReference type="KEGG" id="blq:L21SP5_02702"/>
<dbReference type="OrthoDB" id="9806575at2"/>
<evidence type="ECO:0000313" key="2">
    <source>
        <dbReference type="EMBL" id="ALO16325.1"/>
    </source>
</evidence>